<evidence type="ECO:0000313" key="3">
    <source>
        <dbReference type="Proteomes" id="UP000676325"/>
    </source>
</evidence>
<dbReference type="AlphaFoldDB" id="A0A941EHV4"/>
<feature type="region of interest" description="Disordered" evidence="1">
    <location>
        <begin position="26"/>
        <end position="50"/>
    </location>
</feature>
<dbReference type="EMBL" id="JAGSOH010000172">
    <property type="protein sequence ID" value="MBR7830980.1"/>
    <property type="molecule type" value="Genomic_DNA"/>
</dbReference>
<protein>
    <submittedName>
        <fullName evidence="2">Uncharacterized protein</fullName>
    </submittedName>
</protein>
<organism evidence="2 3">
    <name type="scientific">Actinospica acidithermotolerans</name>
    <dbReference type="NCBI Taxonomy" id="2828514"/>
    <lineage>
        <taxon>Bacteria</taxon>
        <taxon>Bacillati</taxon>
        <taxon>Actinomycetota</taxon>
        <taxon>Actinomycetes</taxon>
        <taxon>Catenulisporales</taxon>
        <taxon>Actinospicaceae</taxon>
        <taxon>Actinospica</taxon>
    </lineage>
</organism>
<reference evidence="2" key="1">
    <citation type="submission" date="2021-04" db="EMBL/GenBank/DDBJ databases">
        <title>Genome based classification of Actinospica acidithermotolerans sp. nov., an actinobacterium isolated from an Indonesian hot spring.</title>
        <authorList>
            <person name="Kusuma A.B."/>
            <person name="Putra K.E."/>
            <person name="Nafisah S."/>
            <person name="Loh J."/>
            <person name="Nouioui I."/>
            <person name="Goodfellow M."/>
        </authorList>
    </citation>
    <scope>NUCLEOTIDE SEQUENCE</scope>
    <source>
        <strain evidence="2">MGRD01-02</strain>
    </source>
</reference>
<proteinExistence type="predicted"/>
<gene>
    <name evidence="2" type="ORF">KDK95_32040</name>
</gene>
<keyword evidence="3" id="KW-1185">Reference proteome</keyword>
<dbReference type="Proteomes" id="UP000676325">
    <property type="component" value="Unassembled WGS sequence"/>
</dbReference>
<evidence type="ECO:0000313" key="2">
    <source>
        <dbReference type="EMBL" id="MBR7830980.1"/>
    </source>
</evidence>
<comment type="caution">
    <text evidence="2">The sequence shown here is derived from an EMBL/GenBank/DDBJ whole genome shotgun (WGS) entry which is preliminary data.</text>
</comment>
<sequence>MLEAAADEYEPDADRLKALVAARIAQQSEESEARTTRRTRARGGASRRGGLGLLGRLGLAGIPAGVALATVGAAAAIAVGATATIAVTSSNGHHSVTVAAPTPSPNPGGSAPQGSGPSESASPAATTEATRRATAASSSATSSGSPASPSASALVAGTSSVGQASNPNWSELDLSVTIKQPLTALHVTVKVSKCSGLSSTGSWNSGASGEFTEVTTTDSAGSITYEFELAKGDTATPGTLTFAVQFNHATSGWAPQDDTFYVSARTATSTSASSIGGAY</sequence>
<dbReference type="RefSeq" id="WP_212522099.1">
    <property type="nucleotide sequence ID" value="NZ_JAGSOH010000172.1"/>
</dbReference>
<feature type="compositionally biased region" description="Low complexity" evidence="1">
    <location>
        <begin position="107"/>
        <end position="153"/>
    </location>
</feature>
<feature type="region of interest" description="Disordered" evidence="1">
    <location>
        <begin position="94"/>
        <end position="153"/>
    </location>
</feature>
<name>A0A941EHV4_9ACTN</name>
<evidence type="ECO:0000256" key="1">
    <source>
        <dbReference type="SAM" id="MobiDB-lite"/>
    </source>
</evidence>
<accession>A0A941EHV4</accession>